<keyword evidence="2" id="KW-1185">Reference proteome</keyword>
<dbReference type="Proteomes" id="UP000288429">
    <property type="component" value="Unassembled WGS sequence"/>
</dbReference>
<evidence type="ECO:0000313" key="2">
    <source>
        <dbReference type="Proteomes" id="UP000288429"/>
    </source>
</evidence>
<reference evidence="1 2" key="1">
    <citation type="submission" date="2017-06" db="EMBL/GenBank/DDBJ databases">
        <title>Cmopartive genomic analysis of Ambrosia Fusariam Clade fungi.</title>
        <authorList>
            <person name="Stajich J.E."/>
            <person name="Carrillo J."/>
            <person name="Kijimoto T."/>
            <person name="Eskalen A."/>
            <person name="O'Donnell K."/>
            <person name="Kasson M."/>
        </authorList>
    </citation>
    <scope>NUCLEOTIDE SEQUENCE [LARGE SCALE GENOMIC DNA]</scope>
    <source>
        <strain evidence="1 2">NRRL 20438</strain>
    </source>
</reference>
<sequence length="311" mass="35487">MRTSPSSSPRPDFDSSIGETIVCAPFPDDTTEQYRHQGPTRSVSFDEVFQGGKAQVRRIIIQFPVSEGSWFILRCDEHDHDFKYPPLRGAGAHLRSEKHGWLRSPSDRLIVWQFGVEVLNCNAELAEKNNRAALKADEGSMKRSIASITDGISGRQTWGSEQTPKATKYNRTRVGRHGGSKWQWERRKHEGIPDPIPGRIYMAYWEMGENWLPALLLPHTGLEEFGVPGTLESLGLIEHLPECYEYDLGTKHLTRKNEYERGGPRFLERKFPVLYFDGNKFPDGSPADWGQVLRQDHRLASWEETVLPKIA</sequence>
<comment type="caution">
    <text evidence="1">The sequence shown here is derived from an EMBL/GenBank/DDBJ whole genome shotgun (WGS) entry which is preliminary data.</text>
</comment>
<gene>
    <name evidence="1" type="ORF">CDV31_016509</name>
</gene>
<evidence type="ECO:0000313" key="1">
    <source>
        <dbReference type="EMBL" id="RSL85800.1"/>
    </source>
</evidence>
<organism evidence="1 2">
    <name type="scientific">Fusarium ambrosium</name>
    <dbReference type="NCBI Taxonomy" id="131363"/>
    <lineage>
        <taxon>Eukaryota</taxon>
        <taxon>Fungi</taxon>
        <taxon>Dikarya</taxon>
        <taxon>Ascomycota</taxon>
        <taxon>Pezizomycotina</taxon>
        <taxon>Sordariomycetes</taxon>
        <taxon>Hypocreomycetidae</taxon>
        <taxon>Hypocreales</taxon>
        <taxon>Nectriaceae</taxon>
        <taxon>Fusarium</taxon>
        <taxon>Fusarium solani species complex</taxon>
    </lineage>
</organism>
<accession>A0A428S7K9</accession>
<protein>
    <submittedName>
        <fullName evidence="1">Uncharacterized protein</fullName>
    </submittedName>
</protein>
<name>A0A428S7K9_9HYPO</name>
<dbReference type="EMBL" id="NIZV01000552">
    <property type="protein sequence ID" value="RSL85800.1"/>
    <property type="molecule type" value="Genomic_DNA"/>
</dbReference>
<proteinExistence type="predicted"/>
<dbReference type="AlphaFoldDB" id="A0A428S7K9"/>